<name>A0A4Q9MU40_9APHY</name>
<protein>
    <submittedName>
        <fullName evidence="1">Uncharacterized protein</fullName>
    </submittedName>
</protein>
<sequence length="100" mass="11174">MSIPKKLLPLFNVYRIGGRARVTVPWRAFEKGLRALEFDVRKGEGRERRVVAPATMGSGRATLYQPEDGIIAPHAQPHIVRVLSTRCGLTAEYLQKFGKA</sequence>
<proteinExistence type="predicted"/>
<dbReference type="EMBL" id="ML143410">
    <property type="protein sequence ID" value="TBU29901.1"/>
    <property type="molecule type" value="Genomic_DNA"/>
</dbReference>
<accession>A0A4Q9MU40</accession>
<dbReference type="AlphaFoldDB" id="A0A4Q9MU40"/>
<reference evidence="1" key="1">
    <citation type="submission" date="2019-01" db="EMBL/GenBank/DDBJ databases">
        <title>Draft genome sequences of three monokaryotic isolates of the white-rot basidiomycete fungus Dichomitus squalens.</title>
        <authorList>
            <consortium name="DOE Joint Genome Institute"/>
            <person name="Lopez S.C."/>
            <person name="Andreopoulos B."/>
            <person name="Pangilinan J."/>
            <person name="Lipzen A."/>
            <person name="Riley R."/>
            <person name="Ahrendt S."/>
            <person name="Ng V."/>
            <person name="Barry K."/>
            <person name="Daum C."/>
            <person name="Grigoriev I.V."/>
            <person name="Hilden K.S."/>
            <person name="Makela M.R."/>
            <person name="de Vries R.P."/>
        </authorList>
    </citation>
    <scope>NUCLEOTIDE SEQUENCE [LARGE SCALE GENOMIC DNA]</scope>
    <source>
        <strain evidence="1">OM18370.1</strain>
    </source>
</reference>
<gene>
    <name evidence="1" type="ORF">BD311DRAFT_256945</name>
</gene>
<organism evidence="1">
    <name type="scientific">Dichomitus squalens</name>
    <dbReference type="NCBI Taxonomy" id="114155"/>
    <lineage>
        <taxon>Eukaryota</taxon>
        <taxon>Fungi</taxon>
        <taxon>Dikarya</taxon>
        <taxon>Basidiomycota</taxon>
        <taxon>Agaricomycotina</taxon>
        <taxon>Agaricomycetes</taxon>
        <taxon>Polyporales</taxon>
        <taxon>Polyporaceae</taxon>
        <taxon>Dichomitus</taxon>
    </lineage>
</organism>
<dbReference type="Proteomes" id="UP000292957">
    <property type="component" value="Unassembled WGS sequence"/>
</dbReference>
<evidence type="ECO:0000313" key="1">
    <source>
        <dbReference type="EMBL" id="TBU29901.1"/>
    </source>
</evidence>